<name>A0A9P3PV45_LYOSH</name>
<feature type="compositionally biased region" description="Low complexity" evidence="1">
    <location>
        <begin position="47"/>
        <end position="63"/>
    </location>
</feature>
<sequence>MGCGMLVALLIPMRRRKSQPGLPCTDLPPLRLVVENSATFPTTLDTSLSLPSSIHGPSSPNSSKQLSTRKKPDSRCRTPRRQRQSSQLVLRPSIQQAHRSVGRPRQRRQSWDSWSAICRHREHTILKTHGTAVWRCLFSSDRGEDETTEMSQQG</sequence>
<evidence type="ECO:0000256" key="1">
    <source>
        <dbReference type="SAM" id="MobiDB-lite"/>
    </source>
</evidence>
<dbReference type="EMBL" id="BRPK01000011">
    <property type="protein sequence ID" value="GLB42231.1"/>
    <property type="molecule type" value="Genomic_DNA"/>
</dbReference>
<organism evidence="2 3">
    <name type="scientific">Lyophyllum shimeji</name>
    <name type="common">Hon-shimeji</name>
    <name type="synonym">Tricholoma shimeji</name>
    <dbReference type="NCBI Taxonomy" id="47721"/>
    <lineage>
        <taxon>Eukaryota</taxon>
        <taxon>Fungi</taxon>
        <taxon>Dikarya</taxon>
        <taxon>Basidiomycota</taxon>
        <taxon>Agaricomycotina</taxon>
        <taxon>Agaricomycetes</taxon>
        <taxon>Agaricomycetidae</taxon>
        <taxon>Agaricales</taxon>
        <taxon>Tricholomatineae</taxon>
        <taxon>Lyophyllaceae</taxon>
        <taxon>Lyophyllum</taxon>
    </lineage>
</organism>
<keyword evidence="3" id="KW-1185">Reference proteome</keyword>
<protein>
    <submittedName>
        <fullName evidence="2">Uncharacterized protein</fullName>
    </submittedName>
</protein>
<gene>
    <name evidence="2" type="ORF">LshimejAT787_1102460</name>
</gene>
<proteinExistence type="predicted"/>
<reference evidence="2" key="1">
    <citation type="submission" date="2022-07" db="EMBL/GenBank/DDBJ databases">
        <title>The genome of Lyophyllum shimeji provides insight into the initial evolution of ectomycorrhizal fungal genome.</title>
        <authorList>
            <person name="Kobayashi Y."/>
            <person name="Shibata T."/>
            <person name="Hirakawa H."/>
            <person name="Shigenobu S."/>
            <person name="Nishiyama T."/>
            <person name="Yamada A."/>
            <person name="Hasebe M."/>
            <person name="Kawaguchi M."/>
        </authorList>
    </citation>
    <scope>NUCLEOTIDE SEQUENCE</scope>
    <source>
        <strain evidence="2">AT787</strain>
    </source>
</reference>
<accession>A0A9P3PV45</accession>
<dbReference type="AlphaFoldDB" id="A0A9P3PV45"/>
<evidence type="ECO:0000313" key="2">
    <source>
        <dbReference type="EMBL" id="GLB42231.1"/>
    </source>
</evidence>
<comment type="caution">
    <text evidence="2">The sequence shown here is derived from an EMBL/GenBank/DDBJ whole genome shotgun (WGS) entry which is preliminary data.</text>
</comment>
<evidence type="ECO:0000313" key="3">
    <source>
        <dbReference type="Proteomes" id="UP001063166"/>
    </source>
</evidence>
<feature type="region of interest" description="Disordered" evidence="1">
    <location>
        <begin position="47"/>
        <end position="107"/>
    </location>
</feature>
<dbReference type="Proteomes" id="UP001063166">
    <property type="component" value="Unassembled WGS sequence"/>
</dbReference>